<dbReference type="Pfam" id="PF01098">
    <property type="entry name" value="FTSW_RODA_SPOVE"/>
    <property type="match status" value="1"/>
</dbReference>
<protein>
    <recommendedName>
        <fullName evidence="17">Probable peptidoglycan glycosyltransferase FtsW</fullName>
        <ecNumber evidence="19">2.4.99.28</ecNumber>
    </recommendedName>
    <alternativeName>
        <fullName evidence="18">Cell division protein FtsW</fullName>
    </alternativeName>
    <alternativeName>
        <fullName evidence="15">Cell wall polymerase</fullName>
    </alternativeName>
    <alternativeName>
        <fullName evidence="14">Peptidoglycan polymerase</fullName>
    </alternativeName>
</protein>
<comment type="subcellular location">
    <subcellularLocation>
        <location evidence="1">Cell membrane</location>
        <topology evidence="1">Multi-pass membrane protein</topology>
    </subcellularLocation>
</comment>
<dbReference type="PANTHER" id="PTHR30474:SF2">
    <property type="entry name" value="PEPTIDOGLYCAN GLYCOSYLTRANSFERASE FTSW-RELATED"/>
    <property type="match status" value="1"/>
</dbReference>
<evidence type="ECO:0000256" key="16">
    <source>
        <dbReference type="ARBA" id="ARBA00038053"/>
    </source>
</evidence>
<keyword evidence="7 23" id="KW-0812">Transmembrane</keyword>
<keyword evidence="11 23" id="KW-0472">Membrane</keyword>
<evidence type="ECO:0000256" key="20">
    <source>
        <dbReference type="ARBA" id="ARBA00049902"/>
    </source>
</evidence>
<feature type="transmembrane region" description="Helical" evidence="23">
    <location>
        <begin position="229"/>
        <end position="250"/>
    </location>
</feature>
<feature type="region of interest" description="Disordered" evidence="22">
    <location>
        <begin position="1"/>
        <end position="20"/>
    </location>
</feature>
<feature type="region of interest" description="Disordered" evidence="22">
    <location>
        <begin position="410"/>
        <end position="434"/>
    </location>
</feature>
<dbReference type="GO" id="GO:0005886">
    <property type="term" value="C:plasma membrane"/>
    <property type="evidence" value="ECO:0007669"/>
    <property type="project" value="UniProtKB-SubCell"/>
</dbReference>
<dbReference type="GO" id="GO:0071555">
    <property type="term" value="P:cell wall organization"/>
    <property type="evidence" value="ECO:0007669"/>
    <property type="project" value="UniProtKB-KW"/>
</dbReference>
<keyword evidence="5" id="KW-0328">Glycosyltransferase</keyword>
<dbReference type="GO" id="GO:0051301">
    <property type="term" value="P:cell division"/>
    <property type="evidence" value="ECO:0007669"/>
    <property type="project" value="UniProtKB-KW"/>
</dbReference>
<evidence type="ECO:0000256" key="4">
    <source>
        <dbReference type="ARBA" id="ARBA00022618"/>
    </source>
</evidence>
<dbReference type="GO" id="GO:0008360">
    <property type="term" value="P:regulation of cell shape"/>
    <property type="evidence" value="ECO:0007669"/>
    <property type="project" value="UniProtKB-KW"/>
</dbReference>
<proteinExistence type="inferred from homology"/>
<dbReference type="InterPro" id="IPR001182">
    <property type="entry name" value="FtsW/RodA"/>
</dbReference>
<evidence type="ECO:0000256" key="13">
    <source>
        <dbReference type="ARBA" id="ARBA00023316"/>
    </source>
</evidence>
<keyword evidence="10 23" id="KW-1133">Transmembrane helix</keyword>
<evidence type="ECO:0000256" key="17">
    <source>
        <dbReference type="ARBA" id="ARBA00041185"/>
    </source>
</evidence>
<dbReference type="EMBL" id="NOWI01000005">
    <property type="protein sequence ID" value="RFT44443.1"/>
    <property type="molecule type" value="Genomic_DNA"/>
</dbReference>
<comment type="caution">
    <text evidence="24">The sequence shown here is derived from an EMBL/GenBank/DDBJ whole genome shotgun (WGS) entry which is preliminary data.</text>
</comment>
<evidence type="ECO:0000256" key="3">
    <source>
        <dbReference type="ARBA" id="ARBA00022475"/>
    </source>
</evidence>
<name>A0A3E2DHK9_9ACTN</name>
<evidence type="ECO:0000256" key="7">
    <source>
        <dbReference type="ARBA" id="ARBA00022692"/>
    </source>
</evidence>
<sequence>MLMAEKSVDTRTPRQMNGARRRTPASWLTHFLRLDSGDGSSGGLLTQPFLDYYVILATTVLLCGIGALMGLSSSSVYSQSLGRGPYHFAIRQILFLVVGAIASAVVSRLSEAHLRQLGGLTYAVVCLMLVMVLTPLGSDAGKGNQSWLALGPVSLQPSEFAKFALVLIGASYMASRRDEMATSKGVGIYLALYGVIGLLVVAQGDLGTTMIIGLIMLAQMWGFGVPKRYLGALIGLGLLAILMLIAITPYRAQRVLSFLHPDNGATTSQQPLSAIYALATGGWWGVGIGASRQKWGGLYDGAQNDFVFAVLGEEMGLLGTLGVILLFTLLVWAGVRTAMRQDSLFRRSAASTATAWIAAQAIINMSVSLNLLPVVGVPLPFISIGGSALVSVLLAVGIILACARTEPDARRSTEASRRTEPARVTSVVDGGNRG</sequence>
<comment type="function">
    <text evidence="21">Peptidoglycan polymerase that is essential for cell division.</text>
</comment>
<dbReference type="Proteomes" id="UP000259211">
    <property type="component" value="Unassembled WGS sequence"/>
</dbReference>
<feature type="compositionally biased region" description="Basic and acidic residues" evidence="22">
    <location>
        <begin position="1"/>
        <end position="12"/>
    </location>
</feature>
<feature type="transmembrane region" description="Helical" evidence="23">
    <location>
        <begin position="186"/>
        <end position="217"/>
    </location>
</feature>
<evidence type="ECO:0000256" key="19">
    <source>
        <dbReference type="ARBA" id="ARBA00044770"/>
    </source>
</evidence>
<evidence type="ECO:0000256" key="8">
    <source>
        <dbReference type="ARBA" id="ARBA00022960"/>
    </source>
</evidence>
<evidence type="ECO:0000256" key="9">
    <source>
        <dbReference type="ARBA" id="ARBA00022984"/>
    </source>
</evidence>
<keyword evidence="3" id="KW-1003">Cell membrane</keyword>
<keyword evidence="6" id="KW-0808">Transferase</keyword>
<accession>A0A3E2DHK9</accession>
<evidence type="ECO:0000256" key="5">
    <source>
        <dbReference type="ARBA" id="ARBA00022676"/>
    </source>
</evidence>
<evidence type="ECO:0000256" key="12">
    <source>
        <dbReference type="ARBA" id="ARBA00023306"/>
    </source>
</evidence>
<comment type="catalytic activity">
    <reaction evidence="20">
        <text>[GlcNAc-(1-&gt;4)-Mur2Ac(oyl-L-Ala-gamma-D-Glu-L-Lys-D-Ala-D-Ala)](n)-di-trans,octa-cis-undecaprenyl diphosphate + beta-D-GlcNAc-(1-&gt;4)-Mur2Ac(oyl-L-Ala-gamma-D-Glu-L-Lys-D-Ala-D-Ala)-di-trans,octa-cis-undecaprenyl diphosphate = [GlcNAc-(1-&gt;4)-Mur2Ac(oyl-L-Ala-gamma-D-Glu-L-Lys-D-Ala-D-Ala)](n+1)-di-trans,octa-cis-undecaprenyl diphosphate + di-trans,octa-cis-undecaprenyl diphosphate + H(+)</text>
        <dbReference type="Rhea" id="RHEA:23708"/>
        <dbReference type="Rhea" id="RHEA-COMP:9602"/>
        <dbReference type="Rhea" id="RHEA-COMP:9603"/>
        <dbReference type="ChEBI" id="CHEBI:15378"/>
        <dbReference type="ChEBI" id="CHEBI:58405"/>
        <dbReference type="ChEBI" id="CHEBI:60033"/>
        <dbReference type="ChEBI" id="CHEBI:78435"/>
        <dbReference type="EC" id="2.4.99.28"/>
    </reaction>
</comment>
<comment type="pathway">
    <text evidence="2">Cell wall biogenesis; peptidoglycan biosynthesis.</text>
</comment>
<keyword evidence="9" id="KW-0573">Peptidoglycan synthesis</keyword>
<evidence type="ECO:0000256" key="14">
    <source>
        <dbReference type="ARBA" id="ARBA00032370"/>
    </source>
</evidence>
<comment type="similarity">
    <text evidence="16">Belongs to the SEDS family. FtsW subfamily.</text>
</comment>
<evidence type="ECO:0000256" key="11">
    <source>
        <dbReference type="ARBA" id="ARBA00023136"/>
    </source>
</evidence>
<dbReference type="NCBIfam" id="TIGR02614">
    <property type="entry name" value="ftsW"/>
    <property type="match status" value="1"/>
</dbReference>
<dbReference type="GO" id="GO:0032153">
    <property type="term" value="C:cell division site"/>
    <property type="evidence" value="ECO:0007669"/>
    <property type="project" value="TreeGrafter"/>
</dbReference>
<feature type="transmembrane region" description="Helical" evidence="23">
    <location>
        <begin position="89"/>
        <end position="107"/>
    </location>
</feature>
<dbReference type="GO" id="GO:0015648">
    <property type="term" value="F:lipid-linked peptidoglycan transporter activity"/>
    <property type="evidence" value="ECO:0007669"/>
    <property type="project" value="TreeGrafter"/>
</dbReference>
<evidence type="ECO:0000256" key="21">
    <source>
        <dbReference type="ARBA" id="ARBA00049966"/>
    </source>
</evidence>
<evidence type="ECO:0000313" key="25">
    <source>
        <dbReference type="Proteomes" id="UP000259211"/>
    </source>
</evidence>
<dbReference type="GO" id="GO:0008955">
    <property type="term" value="F:peptidoglycan glycosyltransferase activity"/>
    <property type="evidence" value="ECO:0007669"/>
    <property type="project" value="UniProtKB-EC"/>
</dbReference>
<evidence type="ECO:0000256" key="2">
    <source>
        <dbReference type="ARBA" id="ARBA00004752"/>
    </source>
</evidence>
<dbReference type="GO" id="GO:0009252">
    <property type="term" value="P:peptidoglycan biosynthetic process"/>
    <property type="evidence" value="ECO:0007669"/>
    <property type="project" value="UniProtKB-KW"/>
</dbReference>
<feature type="compositionally biased region" description="Basic and acidic residues" evidence="22">
    <location>
        <begin position="410"/>
        <end position="421"/>
    </location>
</feature>
<dbReference type="AlphaFoldDB" id="A0A3E2DHK9"/>
<feature type="transmembrane region" description="Helical" evidence="23">
    <location>
        <begin position="355"/>
        <end position="375"/>
    </location>
</feature>
<keyword evidence="12" id="KW-0131">Cell cycle</keyword>
<organism evidence="24 25">
    <name type="scientific">Cutibacterium avidum</name>
    <dbReference type="NCBI Taxonomy" id="33010"/>
    <lineage>
        <taxon>Bacteria</taxon>
        <taxon>Bacillati</taxon>
        <taxon>Actinomycetota</taxon>
        <taxon>Actinomycetes</taxon>
        <taxon>Propionibacteriales</taxon>
        <taxon>Propionibacteriaceae</taxon>
        <taxon>Cutibacterium</taxon>
    </lineage>
</organism>
<dbReference type="InterPro" id="IPR013437">
    <property type="entry name" value="FtsW"/>
</dbReference>
<evidence type="ECO:0000256" key="10">
    <source>
        <dbReference type="ARBA" id="ARBA00022989"/>
    </source>
</evidence>
<feature type="transmembrane region" description="Helical" evidence="23">
    <location>
        <begin position="315"/>
        <end position="335"/>
    </location>
</feature>
<evidence type="ECO:0000256" key="18">
    <source>
        <dbReference type="ARBA" id="ARBA00041418"/>
    </source>
</evidence>
<keyword evidence="13" id="KW-0961">Cell wall biogenesis/degradation</keyword>
<keyword evidence="8" id="KW-0133">Cell shape</keyword>
<feature type="transmembrane region" description="Helical" evidence="23">
    <location>
        <begin position="50"/>
        <end position="69"/>
    </location>
</feature>
<dbReference type="PANTHER" id="PTHR30474">
    <property type="entry name" value="CELL CYCLE PROTEIN"/>
    <property type="match status" value="1"/>
</dbReference>
<feature type="transmembrane region" description="Helical" evidence="23">
    <location>
        <begin position="119"/>
        <end position="137"/>
    </location>
</feature>
<feature type="transmembrane region" description="Helical" evidence="23">
    <location>
        <begin position="157"/>
        <end position="174"/>
    </location>
</feature>
<evidence type="ECO:0000256" key="23">
    <source>
        <dbReference type="SAM" id="Phobius"/>
    </source>
</evidence>
<dbReference type="EC" id="2.4.99.28" evidence="19"/>
<evidence type="ECO:0000256" key="15">
    <source>
        <dbReference type="ARBA" id="ARBA00033270"/>
    </source>
</evidence>
<evidence type="ECO:0000256" key="1">
    <source>
        <dbReference type="ARBA" id="ARBA00004651"/>
    </source>
</evidence>
<feature type="transmembrane region" description="Helical" evidence="23">
    <location>
        <begin position="381"/>
        <end position="403"/>
    </location>
</feature>
<evidence type="ECO:0000256" key="6">
    <source>
        <dbReference type="ARBA" id="ARBA00022679"/>
    </source>
</evidence>
<evidence type="ECO:0000256" key="22">
    <source>
        <dbReference type="SAM" id="MobiDB-lite"/>
    </source>
</evidence>
<keyword evidence="4" id="KW-0132">Cell division</keyword>
<evidence type="ECO:0000313" key="24">
    <source>
        <dbReference type="EMBL" id="RFT44443.1"/>
    </source>
</evidence>
<reference evidence="24 25" key="1">
    <citation type="submission" date="2017-07" db="EMBL/GenBank/DDBJ databases">
        <authorList>
            <person name="Sun Z.S."/>
            <person name="Albrecht U."/>
            <person name="Echele G."/>
            <person name="Lee C.C."/>
        </authorList>
    </citation>
    <scope>NUCLEOTIDE SEQUENCE [LARGE SCALE GENOMIC DNA]</scope>
    <source>
        <strain evidence="24 25">P16-029</strain>
    </source>
</reference>
<gene>
    <name evidence="24" type="primary">ftsW</name>
    <name evidence="24" type="ORF">CHT91_06270</name>
</gene>